<dbReference type="Gene3D" id="1.10.30.50">
    <property type="match status" value="1"/>
</dbReference>
<dbReference type="AlphaFoldDB" id="A0A544TBI1"/>
<dbReference type="EMBL" id="VDGG01000018">
    <property type="protein sequence ID" value="TQR14759.1"/>
    <property type="molecule type" value="Genomic_DNA"/>
</dbReference>
<protein>
    <recommendedName>
        <fullName evidence="3">HNH endonuclease</fullName>
    </recommendedName>
</protein>
<accession>A0A544TBI1</accession>
<comment type="caution">
    <text evidence="1">The sequence shown here is derived from an EMBL/GenBank/DDBJ whole genome shotgun (WGS) entry which is preliminary data.</text>
</comment>
<evidence type="ECO:0000313" key="1">
    <source>
        <dbReference type="EMBL" id="TQR14759.1"/>
    </source>
</evidence>
<evidence type="ECO:0000313" key="2">
    <source>
        <dbReference type="Proteomes" id="UP000318937"/>
    </source>
</evidence>
<dbReference type="RefSeq" id="WP_142607374.1">
    <property type="nucleotide sequence ID" value="NZ_VDGG01000018.1"/>
</dbReference>
<evidence type="ECO:0008006" key="3">
    <source>
        <dbReference type="Google" id="ProtNLM"/>
    </source>
</evidence>
<reference evidence="1 2" key="1">
    <citation type="submission" date="2019-05" db="EMBL/GenBank/DDBJ databases">
        <title>Psychrobacillus vulpis sp. nov., a new species isolated from feces of a red fox that inhabits in The Tablas de Daimiel Natural Park, Albacete, Spain.</title>
        <authorList>
            <person name="Rodriguez M."/>
            <person name="Reina J.C."/>
            <person name="Bejar V."/>
            <person name="Llamas I."/>
        </authorList>
    </citation>
    <scope>NUCLEOTIDE SEQUENCE [LARGE SCALE GENOMIC DNA]</scope>
    <source>
        <strain evidence="1 2">NHI-2</strain>
    </source>
</reference>
<proteinExistence type="predicted"/>
<organism evidence="1 2">
    <name type="scientific">Psychrobacillus soli</name>
    <dbReference type="NCBI Taxonomy" id="1543965"/>
    <lineage>
        <taxon>Bacteria</taxon>
        <taxon>Bacillati</taxon>
        <taxon>Bacillota</taxon>
        <taxon>Bacilli</taxon>
        <taxon>Bacillales</taxon>
        <taxon>Bacillaceae</taxon>
        <taxon>Psychrobacillus</taxon>
    </lineage>
</organism>
<gene>
    <name evidence="1" type="ORF">FG383_10590</name>
</gene>
<sequence length="345" mass="40888">MIQILITDEIIRKHEEFVFGENAIDENRLLRKIKVAYENQNNKYARNVYRYILDNIREIILGDIETLTKKKQIYSYLVKSIPNKEVMERLIEDLKIFHKEYKYFYKSKGWNAYLYQKALGINICPYCATQFIFLYNSDNGNTRGTFDHFIDKAKYPIFSVSLFNLIPSCKVCNSDFKGSKEANITNNYTPFEENIIDYMIFKRDIIQNQDEEISPTTVVDIKKEDKDEIDFVSMFLGMNEDFNIKIDYSDAPSDIALKIKGNLELFHIEEIYNAYHKGYVQDSIRKAYLYNLTYRNQLLHSFSQFFQSEEELRMAIMPSVEDDRKNILGKLTRDIIYQETNGFTL</sequence>
<dbReference type="Proteomes" id="UP000318937">
    <property type="component" value="Unassembled WGS sequence"/>
</dbReference>
<dbReference type="OrthoDB" id="9816185at2"/>
<name>A0A544TBI1_9BACI</name>
<keyword evidence="2" id="KW-1185">Reference proteome</keyword>